<dbReference type="PANTHER" id="PTHR47955:SF8">
    <property type="entry name" value="CYTOCHROME P450 71D11-LIKE"/>
    <property type="match status" value="1"/>
</dbReference>
<keyword evidence="3" id="KW-0479">Metal-binding</keyword>
<dbReference type="InterPro" id="IPR036396">
    <property type="entry name" value="Cyt_P450_sf"/>
</dbReference>
<dbReference type="InterPro" id="IPR001128">
    <property type="entry name" value="Cyt_P450"/>
</dbReference>
<dbReference type="SUPFAM" id="SSF48264">
    <property type="entry name" value="Cytochrome P450"/>
    <property type="match status" value="2"/>
</dbReference>
<comment type="similarity">
    <text evidence="1">Belongs to the cytochrome P450 family.</text>
</comment>
<accession>A0A803MRV3</accession>
<dbReference type="PANTHER" id="PTHR47955">
    <property type="entry name" value="CYTOCHROME P450 FAMILY 71 PROTEIN"/>
    <property type="match status" value="1"/>
</dbReference>
<reference evidence="7" key="1">
    <citation type="journal article" date="2017" name="Nature">
        <title>The genome of Chenopodium quinoa.</title>
        <authorList>
            <person name="Jarvis D.E."/>
            <person name="Ho Y.S."/>
            <person name="Lightfoot D.J."/>
            <person name="Schmoeckel S.M."/>
            <person name="Li B."/>
            <person name="Borm T.J.A."/>
            <person name="Ohyanagi H."/>
            <person name="Mineta K."/>
            <person name="Michell C.T."/>
            <person name="Saber N."/>
            <person name="Kharbatia N.M."/>
            <person name="Rupper R.R."/>
            <person name="Sharp A.R."/>
            <person name="Dally N."/>
            <person name="Boughton B.A."/>
            <person name="Woo Y.H."/>
            <person name="Gao G."/>
            <person name="Schijlen E.G.W.M."/>
            <person name="Guo X."/>
            <person name="Momin A.A."/>
            <person name="Negrao S."/>
            <person name="Al-Babili S."/>
            <person name="Gehring C."/>
            <person name="Roessner U."/>
            <person name="Jung C."/>
            <person name="Murphy K."/>
            <person name="Arold S.T."/>
            <person name="Gojobori T."/>
            <person name="van der Linden C.G."/>
            <person name="van Loo E.N."/>
            <person name="Jellen E.N."/>
            <person name="Maughan P.J."/>
            <person name="Tester M."/>
        </authorList>
    </citation>
    <scope>NUCLEOTIDE SEQUENCE [LARGE SCALE GENOMIC DNA]</scope>
    <source>
        <strain evidence="7">cv. PI 614886</strain>
    </source>
</reference>
<evidence type="ECO:0000256" key="2">
    <source>
        <dbReference type="ARBA" id="ARBA00022617"/>
    </source>
</evidence>
<reference evidence="7" key="2">
    <citation type="submission" date="2021-03" db="UniProtKB">
        <authorList>
            <consortium name="EnsemblPlants"/>
        </authorList>
    </citation>
    <scope>IDENTIFICATION</scope>
</reference>
<dbReference type="Pfam" id="PF00067">
    <property type="entry name" value="p450"/>
    <property type="match status" value="1"/>
</dbReference>
<sequence length="208" mass="23807">MNKKGKDGKEFRQLIADVAEIISEFSISDLYPSLMFISTITGMKGKLQGIVKRFDKLMDPIIKDHISTNRYGKDQKEDLVDILLKFHKDELHLGTEFSLTTDSIKAIVFILEKVTLTLSCTWDNSKFNLMRYKLCFSRRETGNYPPGMGLGIAIVELVLAMLLYHFNWELPYGSSPEDLDMDETFGIVVRKKVELQVIPVHYSLSGFK</sequence>
<evidence type="ECO:0000313" key="7">
    <source>
        <dbReference type="EnsemblPlants" id="AUR62034004-RA:cds"/>
    </source>
</evidence>
<keyword evidence="2" id="KW-0349">Heme</keyword>
<dbReference type="GO" id="GO:0005506">
    <property type="term" value="F:iron ion binding"/>
    <property type="evidence" value="ECO:0007669"/>
    <property type="project" value="InterPro"/>
</dbReference>
<keyword evidence="6" id="KW-0812">Transmembrane</keyword>
<evidence type="ECO:0000313" key="8">
    <source>
        <dbReference type="Proteomes" id="UP000596660"/>
    </source>
</evidence>
<keyword evidence="4" id="KW-0560">Oxidoreductase</keyword>
<dbReference type="Proteomes" id="UP000596660">
    <property type="component" value="Unplaced"/>
</dbReference>
<evidence type="ECO:0008006" key="9">
    <source>
        <dbReference type="Google" id="ProtNLM"/>
    </source>
</evidence>
<dbReference type="GO" id="GO:0016705">
    <property type="term" value="F:oxidoreductase activity, acting on paired donors, with incorporation or reduction of molecular oxygen"/>
    <property type="evidence" value="ECO:0007669"/>
    <property type="project" value="InterPro"/>
</dbReference>
<keyword evidence="5" id="KW-0408">Iron</keyword>
<evidence type="ECO:0000256" key="4">
    <source>
        <dbReference type="ARBA" id="ARBA00023002"/>
    </source>
</evidence>
<keyword evidence="8" id="KW-1185">Reference proteome</keyword>
<feature type="transmembrane region" description="Helical" evidence="6">
    <location>
        <begin position="147"/>
        <end position="166"/>
    </location>
</feature>
<protein>
    <recommendedName>
        <fullName evidence="9">Cytochrome P450</fullName>
    </recommendedName>
</protein>
<proteinExistence type="inferred from homology"/>
<dbReference type="Gene3D" id="1.10.630.10">
    <property type="entry name" value="Cytochrome P450"/>
    <property type="match status" value="1"/>
</dbReference>
<dbReference type="GO" id="GO:0004497">
    <property type="term" value="F:monooxygenase activity"/>
    <property type="evidence" value="ECO:0007669"/>
    <property type="project" value="InterPro"/>
</dbReference>
<name>A0A803MRV3_CHEQI</name>
<evidence type="ECO:0000256" key="1">
    <source>
        <dbReference type="ARBA" id="ARBA00010617"/>
    </source>
</evidence>
<keyword evidence="6" id="KW-0472">Membrane</keyword>
<evidence type="ECO:0000256" key="3">
    <source>
        <dbReference type="ARBA" id="ARBA00022723"/>
    </source>
</evidence>
<keyword evidence="6" id="KW-1133">Transmembrane helix</keyword>
<evidence type="ECO:0000256" key="6">
    <source>
        <dbReference type="SAM" id="Phobius"/>
    </source>
</evidence>
<dbReference type="AlphaFoldDB" id="A0A803MRV3"/>
<dbReference type="Gramene" id="AUR62034004-RA">
    <property type="protein sequence ID" value="AUR62034004-RA:cds"/>
    <property type="gene ID" value="AUR62034004"/>
</dbReference>
<evidence type="ECO:0000256" key="5">
    <source>
        <dbReference type="ARBA" id="ARBA00023004"/>
    </source>
</evidence>
<dbReference type="OMA" id="HATMELM"/>
<organism evidence="7 8">
    <name type="scientific">Chenopodium quinoa</name>
    <name type="common">Quinoa</name>
    <dbReference type="NCBI Taxonomy" id="63459"/>
    <lineage>
        <taxon>Eukaryota</taxon>
        <taxon>Viridiplantae</taxon>
        <taxon>Streptophyta</taxon>
        <taxon>Embryophyta</taxon>
        <taxon>Tracheophyta</taxon>
        <taxon>Spermatophyta</taxon>
        <taxon>Magnoliopsida</taxon>
        <taxon>eudicotyledons</taxon>
        <taxon>Gunneridae</taxon>
        <taxon>Pentapetalae</taxon>
        <taxon>Caryophyllales</taxon>
        <taxon>Chenopodiaceae</taxon>
        <taxon>Chenopodioideae</taxon>
        <taxon>Atripliceae</taxon>
        <taxon>Chenopodium</taxon>
    </lineage>
</organism>
<dbReference type="GO" id="GO:0020037">
    <property type="term" value="F:heme binding"/>
    <property type="evidence" value="ECO:0007669"/>
    <property type="project" value="InterPro"/>
</dbReference>
<dbReference type="EnsemblPlants" id="AUR62034004-RA">
    <property type="protein sequence ID" value="AUR62034004-RA:cds"/>
    <property type="gene ID" value="AUR62034004"/>
</dbReference>